<proteinExistence type="predicted"/>
<dbReference type="InterPro" id="IPR052630">
    <property type="entry name" value="TTC17"/>
</dbReference>
<evidence type="ECO:0000256" key="3">
    <source>
        <dbReference type="SAM" id="MobiDB-lite"/>
    </source>
</evidence>
<evidence type="ECO:0000256" key="1">
    <source>
        <dbReference type="PROSITE-ProRule" id="PRU00339"/>
    </source>
</evidence>
<sequence>MFKIFLFVLYLMKVDGSTHWMVTEDGKIQQQLESPFAMKQPHDLVAFMRQERDHDYLKKFKQHLLKEQEEIETNEDKDTDLESRHYRTDRDCRAAGKKLPEFDLFISSVLPLENKDIEIEDYIDIIPVTKLKEPNCSAACNLPYSIHAYDHLEGVQDRDKLEPQKMPGLKSTLSFLEDPVAAATAIHEALEKNSTSWVLYNLASFYWRMKGDPDAAIECIRRALHFSPNHTRDVALVNLANILHKARYTLNASVVMLHALEISDEFAVNYFSLANIYAVLGEYNESIYYYEKTLESQSDFEAAKSRLAAVQCQLKLEEKLEAQHESLQRTLEELQSYKQKHEQYVQKQNRFNALQIPAKVQIDYHMHYEHQRIREGTFNHKCQVRSNKSGSVLVCNLPPPSDTPLPHLDTPQPPTSEGDIIKLLPRKISVDFENERPNNNNNEDDEGYKLPSQVEEKRREIKRTQDDAAPSEQSTKPRSPVYDWTDPSWPPMKSCDEYVNRYPA</sequence>
<feature type="repeat" description="TPR" evidence="1">
    <location>
        <begin position="267"/>
        <end position="300"/>
    </location>
</feature>
<dbReference type="HOGENOM" id="CLU_541387_0_0_1"/>
<dbReference type="GeneTree" id="ENSGT00390000006196"/>
<feature type="region of interest" description="Disordered" evidence="3">
    <location>
        <begin position="394"/>
        <end position="419"/>
    </location>
</feature>
<evidence type="ECO:0000313" key="5">
    <source>
        <dbReference type="Ensembl" id="ENSCINP00000035617.1"/>
    </source>
</evidence>
<protein>
    <submittedName>
        <fullName evidence="5">Uncharacterized protein</fullName>
    </submittedName>
</protein>
<dbReference type="PANTHER" id="PTHR16091:SF1">
    <property type="entry name" value="TETRATRICOPEPTIDE REPEAT PROTEIN 17"/>
    <property type="match status" value="1"/>
</dbReference>
<dbReference type="PANTHER" id="PTHR16091">
    <property type="entry name" value="TTC17 PROTEIN"/>
    <property type="match status" value="1"/>
</dbReference>
<dbReference type="Pfam" id="PF13176">
    <property type="entry name" value="TPR_7"/>
    <property type="match status" value="1"/>
</dbReference>
<feature type="compositionally biased region" description="Basic and acidic residues" evidence="3">
    <location>
        <begin position="454"/>
        <end position="466"/>
    </location>
</feature>
<feature type="coiled-coil region" evidence="2">
    <location>
        <begin position="317"/>
        <end position="347"/>
    </location>
</feature>
<feature type="region of interest" description="Disordered" evidence="3">
    <location>
        <begin position="431"/>
        <end position="504"/>
    </location>
</feature>
<dbReference type="OMA" id="PFFMREP"/>
<reference evidence="6" key="1">
    <citation type="journal article" date="2002" name="Science">
        <title>The draft genome of Ciona intestinalis: insights into chordate and vertebrate origins.</title>
        <authorList>
            <person name="Dehal P."/>
            <person name="Satou Y."/>
            <person name="Campbell R.K."/>
            <person name="Chapman J."/>
            <person name="Degnan B."/>
            <person name="De Tomaso A."/>
            <person name="Davidson B."/>
            <person name="Di Gregorio A."/>
            <person name="Gelpke M."/>
            <person name="Goodstein D.M."/>
            <person name="Harafuji N."/>
            <person name="Hastings K.E."/>
            <person name="Ho I."/>
            <person name="Hotta K."/>
            <person name="Huang W."/>
            <person name="Kawashima T."/>
            <person name="Lemaire P."/>
            <person name="Martinez D."/>
            <person name="Meinertzhagen I.A."/>
            <person name="Necula S."/>
            <person name="Nonaka M."/>
            <person name="Putnam N."/>
            <person name="Rash S."/>
            <person name="Saiga H."/>
            <person name="Satake M."/>
            <person name="Terry A."/>
            <person name="Yamada L."/>
            <person name="Wang H.G."/>
            <person name="Awazu S."/>
            <person name="Azumi K."/>
            <person name="Boore J."/>
            <person name="Branno M."/>
            <person name="Chin-Bow S."/>
            <person name="DeSantis R."/>
            <person name="Doyle S."/>
            <person name="Francino P."/>
            <person name="Keys D.N."/>
            <person name="Haga S."/>
            <person name="Hayashi H."/>
            <person name="Hino K."/>
            <person name="Imai K.S."/>
            <person name="Inaba K."/>
            <person name="Kano S."/>
            <person name="Kobayashi K."/>
            <person name="Kobayashi M."/>
            <person name="Lee B.I."/>
            <person name="Makabe K.W."/>
            <person name="Manohar C."/>
            <person name="Matassi G."/>
            <person name="Medina M."/>
            <person name="Mochizuki Y."/>
            <person name="Mount S."/>
            <person name="Morishita T."/>
            <person name="Miura S."/>
            <person name="Nakayama A."/>
            <person name="Nishizaka S."/>
            <person name="Nomoto H."/>
            <person name="Ohta F."/>
            <person name="Oishi K."/>
            <person name="Rigoutsos I."/>
            <person name="Sano M."/>
            <person name="Sasaki A."/>
            <person name="Sasakura Y."/>
            <person name="Shoguchi E."/>
            <person name="Shin-i T."/>
            <person name="Spagnuolo A."/>
            <person name="Stainier D."/>
            <person name="Suzuki M.M."/>
            <person name="Tassy O."/>
            <person name="Takatori N."/>
            <person name="Tokuoka M."/>
            <person name="Yagi K."/>
            <person name="Yoshizaki F."/>
            <person name="Wada S."/>
            <person name="Zhang C."/>
            <person name="Hyatt P.D."/>
            <person name="Larimer F."/>
            <person name="Detter C."/>
            <person name="Doggett N."/>
            <person name="Glavina T."/>
            <person name="Hawkins T."/>
            <person name="Richardson P."/>
            <person name="Lucas S."/>
            <person name="Kohara Y."/>
            <person name="Levine M."/>
            <person name="Satoh N."/>
            <person name="Rokhsar D.S."/>
        </authorList>
    </citation>
    <scope>NUCLEOTIDE SEQUENCE [LARGE SCALE GENOMIC DNA]</scope>
</reference>
<reference evidence="5" key="3">
    <citation type="submission" date="2025-09" db="UniProtKB">
        <authorList>
            <consortium name="Ensembl"/>
        </authorList>
    </citation>
    <scope>IDENTIFICATION</scope>
</reference>
<dbReference type="AlphaFoldDB" id="H2Y133"/>
<keyword evidence="2" id="KW-0175">Coiled coil</keyword>
<evidence type="ECO:0000256" key="2">
    <source>
        <dbReference type="SAM" id="Coils"/>
    </source>
</evidence>
<evidence type="ECO:0000256" key="4">
    <source>
        <dbReference type="SAM" id="SignalP"/>
    </source>
</evidence>
<dbReference type="Ensembl" id="ENSCINT00000037098.1">
    <property type="protein sequence ID" value="ENSCINP00000035617.1"/>
    <property type="gene ID" value="ENSCING00000021493.1"/>
</dbReference>
<dbReference type="PROSITE" id="PS50005">
    <property type="entry name" value="TPR"/>
    <property type="match status" value="1"/>
</dbReference>
<dbReference type="InterPro" id="IPR019734">
    <property type="entry name" value="TPR_rpt"/>
</dbReference>
<dbReference type="InterPro" id="IPR011990">
    <property type="entry name" value="TPR-like_helical_dom_sf"/>
</dbReference>
<dbReference type="Gene3D" id="1.25.40.10">
    <property type="entry name" value="Tetratricopeptide repeat domain"/>
    <property type="match status" value="1"/>
</dbReference>
<name>H2Y133_CIOIN</name>
<dbReference type="FunFam" id="1.25.40.10:FF:000061">
    <property type="entry name" value="Tetratricopeptide repeat domain 17"/>
    <property type="match status" value="1"/>
</dbReference>
<organism evidence="5 6">
    <name type="scientific">Ciona intestinalis</name>
    <name type="common">Transparent sea squirt</name>
    <name type="synonym">Ascidia intestinalis</name>
    <dbReference type="NCBI Taxonomy" id="7719"/>
    <lineage>
        <taxon>Eukaryota</taxon>
        <taxon>Metazoa</taxon>
        <taxon>Chordata</taxon>
        <taxon>Tunicata</taxon>
        <taxon>Ascidiacea</taxon>
        <taxon>Phlebobranchia</taxon>
        <taxon>Cionidae</taxon>
        <taxon>Ciona</taxon>
    </lineage>
</organism>
<keyword evidence="6" id="KW-1185">Reference proteome</keyword>
<dbReference type="SMART" id="SM00028">
    <property type="entry name" value="TPR"/>
    <property type="match status" value="2"/>
</dbReference>
<feature type="compositionally biased region" description="Basic and acidic residues" evidence="3">
    <location>
        <begin position="494"/>
        <end position="504"/>
    </location>
</feature>
<dbReference type="SUPFAM" id="SSF48452">
    <property type="entry name" value="TPR-like"/>
    <property type="match status" value="1"/>
</dbReference>
<dbReference type="Pfam" id="PF13181">
    <property type="entry name" value="TPR_8"/>
    <property type="match status" value="1"/>
</dbReference>
<dbReference type="InParanoid" id="H2Y133"/>
<dbReference type="Proteomes" id="UP000008144">
    <property type="component" value="Unassembled WGS sequence"/>
</dbReference>
<evidence type="ECO:0000313" key="6">
    <source>
        <dbReference type="Proteomes" id="UP000008144"/>
    </source>
</evidence>
<reference evidence="5" key="2">
    <citation type="submission" date="2025-08" db="UniProtKB">
        <authorList>
            <consortium name="Ensembl"/>
        </authorList>
    </citation>
    <scope>IDENTIFICATION</scope>
</reference>
<keyword evidence="4" id="KW-0732">Signal</keyword>
<feature type="chain" id="PRO_5003577648" evidence="4">
    <location>
        <begin position="17"/>
        <end position="504"/>
    </location>
</feature>
<feature type="signal peptide" evidence="4">
    <location>
        <begin position="1"/>
        <end position="16"/>
    </location>
</feature>
<accession>H2Y133</accession>
<keyword evidence="1" id="KW-0802">TPR repeat</keyword>